<comment type="caution">
    <text evidence="1">The sequence shown here is derived from an EMBL/GenBank/DDBJ whole genome shotgun (WGS) entry which is preliminary data.</text>
</comment>
<dbReference type="Gene3D" id="3.40.50.300">
    <property type="entry name" value="P-loop containing nucleotide triphosphate hydrolases"/>
    <property type="match status" value="1"/>
</dbReference>
<feature type="non-terminal residue" evidence="1">
    <location>
        <position position="119"/>
    </location>
</feature>
<reference evidence="1" key="1">
    <citation type="journal article" date="2014" name="Front. Microbiol.">
        <title>High frequency of phylogenetically diverse reductive dehalogenase-homologous genes in deep subseafloor sedimentary metagenomes.</title>
        <authorList>
            <person name="Kawai M."/>
            <person name="Futagami T."/>
            <person name="Toyoda A."/>
            <person name="Takaki Y."/>
            <person name="Nishi S."/>
            <person name="Hori S."/>
            <person name="Arai W."/>
            <person name="Tsubouchi T."/>
            <person name="Morono Y."/>
            <person name="Uchiyama I."/>
            <person name="Ito T."/>
            <person name="Fujiyama A."/>
            <person name="Inagaki F."/>
            <person name="Takami H."/>
        </authorList>
    </citation>
    <scope>NUCLEOTIDE SEQUENCE</scope>
    <source>
        <strain evidence="1">Expedition CK06-06</strain>
    </source>
</reference>
<gene>
    <name evidence="1" type="ORF">S01H1_57297</name>
</gene>
<organism evidence="1">
    <name type="scientific">marine sediment metagenome</name>
    <dbReference type="NCBI Taxonomy" id="412755"/>
    <lineage>
        <taxon>unclassified sequences</taxon>
        <taxon>metagenomes</taxon>
        <taxon>ecological metagenomes</taxon>
    </lineage>
</organism>
<dbReference type="AlphaFoldDB" id="X0XKD8"/>
<proteinExistence type="predicted"/>
<accession>X0XKD8</accession>
<dbReference type="EMBL" id="BARS01037361">
    <property type="protein sequence ID" value="GAG25436.1"/>
    <property type="molecule type" value="Genomic_DNA"/>
</dbReference>
<protein>
    <recommendedName>
        <fullName evidence="2">SNF2 N-terminal domain-containing protein</fullName>
    </recommendedName>
</protein>
<sequence>MQAAVSYAEFIAQKHRRFASSGAPYSLRNPHLYGFQSEIVARALAKGRYCIFADCGLGKTLMELEWGTNVPGRVLLLTPLGVTRQIEAEADRFGFDAKVGDGSGGNKITITNYERLHRY</sequence>
<evidence type="ECO:0008006" key="2">
    <source>
        <dbReference type="Google" id="ProtNLM"/>
    </source>
</evidence>
<evidence type="ECO:0000313" key="1">
    <source>
        <dbReference type="EMBL" id="GAG25436.1"/>
    </source>
</evidence>
<name>X0XKD8_9ZZZZ</name>
<dbReference type="InterPro" id="IPR027417">
    <property type="entry name" value="P-loop_NTPase"/>
</dbReference>
<dbReference type="SUPFAM" id="SSF52540">
    <property type="entry name" value="P-loop containing nucleoside triphosphate hydrolases"/>
    <property type="match status" value="1"/>
</dbReference>